<dbReference type="Proteomes" id="UP000799771">
    <property type="component" value="Unassembled WGS sequence"/>
</dbReference>
<organism evidence="10 11">
    <name type="scientific">Dothidotthia symphoricarpi CBS 119687</name>
    <dbReference type="NCBI Taxonomy" id="1392245"/>
    <lineage>
        <taxon>Eukaryota</taxon>
        <taxon>Fungi</taxon>
        <taxon>Dikarya</taxon>
        <taxon>Ascomycota</taxon>
        <taxon>Pezizomycotina</taxon>
        <taxon>Dothideomycetes</taxon>
        <taxon>Pleosporomycetidae</taxon>
        <taxon>Pleosporales</taxon>
        <taxon>Dothidotthiaceae</taxon>
        <taxon>Dothidotthia</taxon>
    </lineage>
</organism>
<dbReference type="PANTHER" id="PTHR11705:SF143">
    <property type="entry name" value="SLL0236 PROTEIN"/>
    <property type="match status" value="1"/>
</dbReference>
<evidence type="ECO:0000313" key="10">
    <source>
        <dbReference type="EMBL" id="KAF2133806.1"/>
    </source>
</evidence>
<evidence type="ECO:0000256" key="8">
    <source>
        <dbReference type="SAM" id="SignalP"/>
    </source>
</evidence>
<dbReference type="GO" id="GO:0006508">
    <property type="term" value="P:proteolysis"/>
    <property type="evidence" value="ECO:0007669"/>
    <property type="project" value="UniProtKB-KW"/>
</dbReference>
<evidence type="ECO:0000259" key="9">
    <source>
        <dbReference type="PROSITE" id="PS52035"/>
    </source>
</evidence>
<keyword evidence="11" id="KW-1185">Reference proteome</keyword>
<evidence type="ECO:0000313" key="11">
    <source>
        <dbReference type="Proteomes" id="UP000799771"/>
    </source>
</evidence>
<sequence>MKVSTLLGLLPSAVLASDVLSVAFFAKERSQLLDFISTNHDIDYGCRPVVMPAGGEHKLHAVVSEEHYHRLKRSIDADVVRVETLDHINKRQAATAPIGKGDRFKGGKVAPRGLGSRKSSEYAELQSAGILNADEVYTAMRGLEKEYGLTLFEAPYKTFEGNTVIGGVANKAQKIKKNKQYIYFSSGIHARERGGPDNLIYFISDLLYANEHRTGLTYGNKTYTNSQVKKALGAGIVFTPMTNPDGVRHDQANSNLWRKNRNPASSTPGVPLSVGVDLNRNFDFMWNFTQYFNNTVSPASTNASSQAFYGTAPFSEPETQNMRWIYDEFPGIHWFIDIHSAAGTLLYSWGDDINQSHDPKQNLFNPEYDGKRGVVEDELYKEYIDQEDWDNISLQANATTAAMNAVGGREYIPQQAVGLYPTSGASDDYAFSRWHKNKNVTKVYGYTMEFGYPTNFYPTSEEYIQNIIDTNAGFMEFILTADEVGLKG</sequence>
<dbReference type="RefSeq" id="XP_033528193.1">
    <property type="nucleotide sequence ID" value="XM_033663093.1"/>
</dbReference>
<dbReference type="GO" id="GO:0008270">
    <property type="term" value="F:zinc ion binding"/>
    <property type="evidence" value="ECO:0007669"/>
    <property type="project" value="InterPro"/>
</dbReference>
<dbReference type="GeneID" id="54403525"/>
<evidence type="ECO:0000256" key="6">
    <source>
        <dbReference type="ARBA" id="ARBA00023049"/>
    </source>
</evidence>
<feature type="signal peptide" evidence="8">
    <location>
        <begin position="1"/>
        <end position="16"/>
    </location>
</feature>
<dbReference type="GO" id="GO:0004181">
    <property type="term" value="F:metallocarboxypeptidase activity"/>
    <property type="evidence" value="ECO:0007669"/>
    <property type="project" value="InterPro"/>
</dbReference>
<accession>A0A6A6AQK0</accession>
<evidence type="ECO:0000256" key="7">
    <source>
        <dbReference type="PROSITE-ProRule" id="PRU01379"/>
    </source>
</evidence>
<dbReference type="SMART" id="SM00631">
    <property type="entry name" value="Zn_pept"/>
    <property type="match status" value="1"/>
</dbReference>
<keyword evidence="5" id="KW-0862">Zinc</keyword>
<feature type="domain" description="Peptidase M14" evidence="9">
    <location>
        <begin position="129"/>
        <end position="481"/>
    </location>
</feature>
<dbReference type="AlphaFoldDB" id="A0A6A6AQK0"/>
<keyword evidence="8" id="KW-0732">Signal</keyword>
<feature type="active site" description="Proton donor/acceptor" evidence="7">
    <location>
        <position position="449"/>
    </location>
</feature>
<protein>
    <submittedName>
        <fullName evidence="10">Zinc carboxypeptidase A 1</fullName>
    </submittedName>
</protein>
<keyword evidence="6" id="KW-0482">Metalloprotease</keyword>
<keyword evidence="10" id="KW-0121">Carboxypeptidase</keyword>
<comment type="cofactor">
    <cofactor evidence="1">
        <name>Zn(2+)</name>
        <dbReference type="ChEBI" id="CHEBI:29105"/>
    </cofactor>
</comment>
<evidence type="ECO:0000256" key="1">
    <source>
        <dbReference type="ARBA" id="ARBA00001947"/>
    </source>
</evidence>
<gene>
    <name evidence="10" type="ORF">P153DRAFT_280758</name>
</gene>
<evidence type="ECO:0000256" key="4">
    <source>
        <dbReference type="ARBA" id="ARBA00022801"/>
    </source>
</evidence>
<comment type="similarity">
    <text evidence="2 7">Belongs to the peptidase M14 family.</text>
</comment>
<reference evidence="10" key="1">
    <citation type="journal article" date="2020" name="Stud. Mycol.">
        <title>101 Dothideomycetes genomes: a test case for predicting lifestyles and emergence of pathogens.</title>
        <authorList>
            <person name="Haridas S."/>
            <person name="Albert R."/>
            <person name="Binder M."/>
            <person name="Bloem J."/>
            <person name="Labutti K."/>
            <person name="Salamov A."/>
            <person name="Andreopoulos B."/>
            <person name="Baker S."/>
            <person name="Barry K."/>
            <person name="Bills G."/>
            <person name="Bluhm B."/>
            <person name="Cannon C."/>
            <person name="Castanera R."/>
            <person name="Culley D."/>
            <person name="Daum C."/>
            <person name="Ezra D."/>
            <person name="Gonzalez J."/>
            <person name="Henrissat B."/>
            <person name="Kuo A."/>
            <person name="Liang C."/>
            <person name="Lipzen A."/>
            <person name="Lutzoni F."/>
            <person name="Magnuson J."/>
            <person name="Mondo S."/>
            <person name="Nolan M."/>
            <person name="Ohm R."/>
            <person name="Pangilinan J."/>
            <person name="Park H.-J."/>
            <person name="Ramirez L."/>
            <person name="Alfaro M."/>
            <person name="Sun H."/>
            <person name="Tritt A."/>
            <person name="Yoshinaga Y."/>
            <person name="Zwiers L.-H."/>
            <person name="Turgeon B."/>
            <person name="Goodwin S."/>
            <person name="Spatafora J."/>
            <person name="Crous P."/>
            <person name="Grigoriev I."/>
        </authorList>
    </citation>
    <scope>NUCLEOTIDE SEQUENCE</scope>
    <source>
        <strain evidence="10">CBS 119687</strain>
    </source>
</reference>
<feature type="chain" id="PRO_5025417758" evidence="8">
    <location>
        <begin position="17"/>
        <end position="488"/>
    </location>
</feature>
<dbReference type="OrthoDB" id="3626597at2759"/>
<dbReference type="EMBL" id="ML977498">
    <property type="protein sequence ID" value="KAF2133806.1"/>
    <property type="molecule type" value="Genomic_DNA"/>
</dbReference>
<dbReference type="FunFam" id="3.40.630.10:FF:000155">
    <property type="entry name" value="Zn-dependent exopeptidase"/>
    <property type="match status" value="1"/>
</dbReference>
<name>A0A6A6AQK0_9PLEO</name>
<dbReference type="Pfam" id="PF00246">
    <property type="entry name" value="Peptidase_M14"/>
    <property type="match status" value="1"/>
</dbReference>
<evidence type="ECO:0000256" key="2">
    <source>
        <dbReference type="ARBA" id="ARBA00005988"/>
    </source>
</evidence>
<evidence type="ECO:0000256" key="3">
    <source>
        <dbReference type="ARBA" id="ARBA00022670"/>
    </source>
</evidence>
<keyword evidence="4" id="KW-0378">Hydrolase</keyword>
<dbReference type="PROSITE" id="PS52035">
    <property type="entry name" value="PEPTIDASE_M14"/>
    <property type="match status" value="1"/>
</dbReference>
<dbReference type="InterPro" id="IPR000834">
    <property type="entry name" value="Peptidase_M14"/>
</dbReference>
<dbReference type="SUPFAM" id="SSF53187">
    <property type="entry name" value="Zn-dependent exopeptidases"/>
    <property type="match status" value="1"/>
</dbReference>
<evidence type="ECO:0000256" key="5">
    <source>
        <dbReference type="ARBA" id="ARBA00022833"/>
    </source>
</evidence>
<proteinExistence type="inferred from homology"/>
<dbReference type="Gene3D" id="3.40.630.10">
    <property type="entry name" value="Zn peptidases"/>
    <property type="match status" value="1"/>
</dbReference>
<keyword evidence="3" id="KW-0645">Protease</keyword>
<dbReference type="PANTHER" id="PTHR11705">
    <property type="entry name" value="PROTEASE FAMILY M14 CARBOXYPEPTIDASE A,B"/>
    <property type="match status" value="1"/>
</dbReference>